<proteinExistence type="predicted"/>
<reference evidence="1 2" key="1">
    <citation type="journal article" date="2012" name="J. Bacteriol.">
        <title>Draft Genome Sequence Determination for Cystic Fibrosis and Chronic Granulomatous Disease Burkholderia multivorans Isolates.</title>
        <authorList>
            <person name="Varga J.J."/>
            <person name="Losada L."/>
            <person name="Zelazny A.M."/>
            <person name="Brinkac L."/>
            <person name="Harkins D."/>
            <person name="Radune D."/>
            <person name="Hostetler J."/>
            <person name="Sampaio E.P."/>
            <person name="Ronning C.M."/>
            <person name="Nierman W.C."/>
            <person name="Greenberg D.E."/>
            <person name="Holland S.M."/>
            <person name="Goldberg J.B."/>
        </authorList>
    </citation>
    <scope>NUCLEOTIDE SEQUENCE [LARGE SCALE GENOMIC DNA]</scope>
    <source>
        <strain evidence="1 2">CGD2</strain>
    </source>
</reference>
<dbReference type="AlphaFoldDB" id="B9BQN4"/>
<evidence type="ECO:0000313" key="1">
    <source>
        <dbReference type="EMBL" id="EEE06929.1"/>
    </source>
</evidence>
<dbReference type="EMBL" id="ACFC01000005">
    <property type="protein sequence ID" value="EEE06929.1"/>
    <property type="molecule type" value="Genomic_DNA"/>
</dbReference>
<comment type="caution">
    <text evidence="1">The sequence shown here is derived from an EMBL/GenBank/DDBJ whole genome shotgun (WGS) entry which is preliminary data.</text>
</comment>
<dbReference type="RefSeq" id="WP_006405740.1">
    <property type="nucleotide sequence ID" value="NZ_ACFC01000005.1"/>
</dbReference>
<protein>
    <submittedName>
        <fullName evidence="1">Uncharacterized protein</fullName>
    </submittedName>
</protein>
<gene>
    <name evidence="1" type="ORF">BURMUCGD2_1135</name>
</gene>
<sequence length="93" mass="10173">MENIDHVLNQMATLTTANTKSMSLLGAQAMVLGKFLNAALPELTTLQRGTIARSFRRGIEDAMSYMDDVALPAEYHSTVLAFTNTILAAIDRK</sequence>
<name>B9BQN4_9BURK</name>
<evidence type="ECO:0000313" key="2">
    <source>
        <dbReference type="Proteomes" id="UP000004535"/>
    </source>
</evidence>
<organism evidence="1 2">
    <name type="scientific">Burkholderia multivorans CGD2</name>
    <dbReference type="NCBI Taxonomy" id="513052"/>
    <lineage>
        <taxon>Bacteria</taxon>
        <taxon>Pseudomonadati</taxon>
        <taxon>Pseudomonadota</taxon>
        <taxon>Betaproteobacteria</taxon>
        <taxon>Burkholderiales</taxon>
        <taxon>Burkholderiaceae</taxon>
        <taxon>Burkholderia</taxon>
        <taxon>Burkholderia cepacia complex</taxon>
    </lineage>
</organism>
<accession>B9BQN4</accession>
<dbReference type="Proteomes" id="UP000004535">
    <property type="component" value="Unassembled WGS sequence"/>
</dbReference>